<dbReference type="AlphaFoldDB" id="A0A076NQL3"/>
<organism evidence="1 2">
    <name type="scientific">Corynebacterium imitans</name>
    <dbReference type="NCBI Taxonomy" id="156978"/>
    <lineage>
        <taxon>Bacteria</taxon>
        <taxon>Bacillati</taxon>
        <taxon>Actinomycetota</taxon>
        <taxon>Actinomycetes</taxon>
        <taxon>Mycobacteriales</taxon>
        <taxon>Corynebacteriaceae</taxon>
        <taxon>Corynebacterium</taxon>
    </lineage>
</organism>
<keyword evidence="2" id="KW-1185">Reference proteome</keyword>
<sequence length="153" mass="17465">MPQEEGTESKFGPGKQYSWQSLYNLDQRLLKINADLLEISFERYLLRGGAHTRIALDNVAIGLANEISTLEFDETIEGAQYFATTSFDRTIDGVPSYVVVTRIGIPYVEYKDTEVWDNIQAPDFSGLDAGVQTRFDDNYYYVVSVMQRSKYSF</sequence>
<reference evidence="1 2" key="1">
    <citation type="submission" date="2014-08" db="EMBL/GenBank/DDBJ databases">
        <title>Complete genome sequence of Corynebacterium imitans DSM 44264, isolated from a five-month-old boy with suspected pharyngeal diphtheria.</title>
        <authorList>
            <person name="Mollmann S."/>
            <person name="Albersmeier A."/>
            <person name="Ruckert C."/>
            <person name="Tauch A."/>
        </authorList>
    </citation>
    <scope>NUCLEOTIDE SEQUENCE [LARGE SCALE GENOMIC DNA]</scope>
    <source>
        <strain evidence="1 2">DSM 44264</strain>
    </source>
</reference>
<dbReference type="HOGENOM" id="CLU_1710177_0_0_11"/>
<accession>A0A076NQL3</accession>
<dbReference type="RefSeq" id="WP_038593197.1">
    <property type="nucleotide sequence ID" value="NZ_CP009211.1"/>
</dbReference>
<evidence type="ECO:0000313" key="1">
    <source>
        <dbReference type="EMBL" id="AIJ34446.1"/>
    </source>
</evidence>
<dbReference type="Proteomes" id="UP000028780">
    <property type="component" value="Chromosome"/>
</dbReference>
<gene>
    <name evidence="1" type="ORF">CIMIT_11665</name>
</gene>
<name>A0A076NQL3_9CORY</name>
<dbReference type="KEGG" id="cii:CIMIT_11665"/>
<proteinExistence type="predicted"/>
<evidence type="ECO:0000313" key="2">
    <source>
        <dbReference type="Proteomes" id="UP000028780"/>
    </source>
</evidence>
<protein>
    <submittedName>
        <fullName evidence="1">Uncharacterized protein</fullName>
    </submittedName>
</protein>
<dbReference type="EMBL" id="CP009211">
    <property type="protein sequence ID" value="AIJ34446.1"/>
    <property type="molecule type" value="Genomic_DNA"/>
</dbReference>